<evidence type="ECO:0000313" key="4">
    <source>
        <dbReference type="WBParaSite" id="ACOC_0000709301-mRNA-1"/>
    </source>
</evidence>
<gene>
    <name evidence="2" type="ORF">ACOC_LOCUS7094</name>
</gene>
<dbReference type="STRING" id="334426.A0A0R3PPH0"/>
<keyword evidence="1" id="KW-0472">Membrane</keyword>
<dbReference type="WBParaSite" id="ACOC_0000709301-mRNA-1">
    <property type="protein sequence ID" value="ACOC_0000709301-mRNA-1"/>
    <property type="gene ID" value="ACOC_0000709301"/>
</dbReference>
<sequence>MMHKETDILGILVYYVLVPLKCVVVFVLRRDVSHVFSQIVYLHAMDSLRREQAIILKNPELLESLREVVVGLYRDRSFHNIVPFGDVVL</sequence>
<feature type="transmembrane region" description="Helical" evidence="1">
    <location>
        <begin position="12"/>
        <end position="28"/>
    </location>
</feature>
<dbReference type="Proteomes" id="UP000267027">
    <property type="component" value="Unassembled WGS sequence"/>
</dbReference>
<keyword evidence="1" id="KW-1133">Transmembrane helix</keyword>
<name>A0A0R3PPH0_ANGCS</name>
<evidence type="ECO:0000313" key="2">
    <source>
        <dbReference type="EMBL" id="VDM58679.1"/>
    </source>
</evidence>
<protein>
    <submittedName>
        <fullName evidence="4">Cyclic nucleotide-binding domain-containing protein</fullName>
    </submittedName>
</protein>
<evidence type="ECO:0000313" key="3">
    <source>
        <dbReference type="Proteomes" id="UP000267027"/>
    </source>
</evidence>
<dbReference type="EMBL" id="UYYA01004005">
    <property type="protein sequence ID" value="VDM58679.1"/>
    <property type="molecule type" value="Genomic_DNA"/>
</dbReference>
<dbReference type="AlphaFoldDB" id="A0A0R3PPH0"/>
<reference evidence="2 3" key="2">
    <citation type="submission" date="2018-11" db="EMBL/GenBank/DDBJ databases">
        <authorList>
            <consortium name="Pathogen Informatics"/>
        </authorList>
    </citation>
    <scope>NUCLEOTIDE SEQUENCE [LARGE SCALE GENOMIC DNA]</scope>
    <source>
        <strain evidence="2 3">Costa Rica</strain>
    </source>
</reference>
<proteinExistence type="predicted"/>
<evidence type="ECO:0000256" key="1">
    <source>
        <dbReference type="SAM" id="Phobius"/>
    </source>
</evidence>
<organism evidence="4">
    <name type="scientific">Angiostrongylus costaricensis</name>
    <name type="common">Nematode worm</name>
    <dbReference type="NCBI Taxonomy" id="334426"/>
    <lineage>
        <taxon>Eukaryota</taxon>
        <taxon>Metazoa</taxon>
        <taxon>Ecdysozoa</taxon>
        <taxon>Nematoda</taxon>
        <taxon>Chromadorea</taxon>
        <taxon>Rhabditida</taxon>
        <taxon>Rhabditina</taxon>
        <taxon>Rhabditomorpha</taxon>
        <taxon>Strongyloidea</taxon>
        <taxon>Metastrongylidae</taxon>
        <taxon>Angiostrongylus</taxon>
    </lineage>
</organism>
<reference evidence="4" key="1">
    <citation type="submission" date="2017-02" db="UniProtKB">
        <authorList>
            <consortium name="WormBaseParasite"/>
        </authorList>
    </citation>
    <scope>IDENTIFICATION</scope>
</reference>
<keyword evidence="1" id="KW-0812">Transmembrane</keyword>
<accession>A0A0R3PPH0</accession>
<keyword evidence="3" id="KW-1185">Reference proteome</keyword>